<dbReference type="Proteomes" id="UP000190166">
    <property type="component" value="Unassembled WGS sequence"/>
</dbReference>
<dbReference type="GO" id="GO:0003677">
    <property type="term" value="F:DNA binding"/>
    <property type="evidence" value="ECO:0007669"/>
    <property type="project" value="InterPro"/>
</dbReference>
<evidence type="ECO:0000313" key="5">
    <source>
        <dbReference type="Proteomes" id="UP000190166"/>
    </source>
</evidence>
<evidence type="ECO:0000256" key="2">
    <source>
        <dbReference type="SAM" id="Phobius"/>
    </source>
</evidence>
<keyword evidence="2" id="KW-0812">Transmembrane</keyword>
<evidence type="ECO:0000256" key="3">
    <source>
        <dbReference type="SAM" id="SignalP"/>
    </source>
</evidence>
<sequence>MKSLPYLPFVCLLICICGWSCFAFAQMPLSDSLQSVTANPAFNEKEKPPLLNQLAEIYRANKNYSLAMTTARQSVALSLRHQNYREATKAYAMLANIKFNTQQYADLKQTVDSVFTSAQQANDPVAMAYAYYTRALLYKTLDKSDDVVKYCQLGLRQLEKTPDPYIAAKIYYQLYVVNSGWNNEEKVGIYAGEATNNALKTNDYNLLSNCYTALSVAHEYKFNATQNRQELDSVLYYLGKPEALYRQYPGRVAANTYAIACINIANCYLKYFPAEDAAAKAQAVHYAGIARSVLKDAPNSEEVVASSLGILSEYARREGNEAQAENYLLEAYQVMKTANGHSYYTIINVVQALSNLYEQKGDYRKALEFQKEATLYNNKNFNQQQALNTQKLEIQYETEKKNNEMQILKEREKSRTMQNYLYACIALASLLGLIFMFRSYHFRLRYSLQREKQLQLEKHESEMQVKLEKEEHARLRAEQQLLETQQQQLKKEVMANVLHLEHKHQTLLHIKDKLTEGDSVNMQKILKEEMVIDNDFEHAKVQIQQIHPDFFHLINDKAQKKLTLLDLKLCAYLYLKMDTRQIAQLMNIEAKSVRMSRYRIKQKLGLDKEDDLNAFLQGLGS</sequence>
<dbReference type="InterPro" id="IPR016032">
    <property type="entry name" value="Sig_transdc_resp-reg_C-effctor"/>
</dbReference>
<accession>A0A1T5P8D6</accession>
<evidence type="ECO:0000313" key="4">
    <source>
        <dbReference type="EMBL" id="SKD08916.1"/>
    </source>
</evidence>
<dbReference type="EMBL" id="FUZZ01000004">
    <property type="protein sequence ID" value="SKD08916.1"/>
    <property type="molecule type" value="Genomic_DNA"/>
</dbReference>
<gene>
    <name evidence="4" type="ORF">SAMN05660461_4793</name>
</gene>
<dbReference type="SMART" id="SM00028">
    <property type="entry name" value="TPR"/>
    <property type="match status" value="3"/>
</dbReference>
<feature type="coiled-coil region" evidence="1">
    <location>
        <begin position="451"/>
        <end position="492"/>
    </location>
</feature>
<evidence type="ECO:0000256" key="1">
    <source>
        <dbReference type="SAM" id="Coils"/>
    </source>
</evidence>
<dbReference type="InterPro" id="IPR019734">
    <property type="entry name" value="TPR_rpt"/>
</dbReference>
<dbReference type="SUPFAM" id="SSF46894">
    <property type="entry name" value="C-terminal effector domain of the bipartite response regulators"/>
    <property type="match status" value="1"/>
</dbReference>
<keyword evidence="5" id="KW-1185">Reference proteome</keyword>
<feature type="signal peptide" evidence="3">
    <location>
        <begin position="1"/>
        <end position="25"/>
    </location>
</feature>
<keyword evidence="2" id="KW-1133">Transmembrane helix</keyword>
<dbReference type="STRING" id="393003.SAMN05660461_4793"/>
<dbReference type="InterPro" id="IPR011990">
    <property type="entry name" value="TPR-like_helical_dom_sf"/>
</dbReference>
<keyword evidence="1" id="KW-0175">Coiled coil</keyword>
<keyword evidence="3" id="KW-0732">Signal</keyword>
<feature type="transmembrane region" description="Helical" evidence="2">
    <location>
        <begin position="420"/>
        <end position="440"/>
    </location>
</feature>
<proteinExistence type="predicted"/>
<dbReference type="RefSeq" id="WP_079472068.1">
    <property type="nucleotide sequence ID" value="NZ_FUZZ01000004.1"/>
</dbReference>
<dbReference type="Pfam" id="PF13181">
    <property type="entry name" value="TPR_8"/>
    <property type="match status" value="1"/>
</dbReference>
<dbReference type="GO" id="GO:0006355">
    <property type="term" value="P:regulation of DNA-templated transcription"/>
    <property type="evidence" value="ECO:0007669"/>
    <property type="project" value="InterPro"/>
</dbReference>
<reference evidence="4 5" key="1">
    <citation type="submission" date="2017-02" db="EMBL/GenBank/DDBJ databases">
        <authorList>
            <person name="Peterson S.W."/>
        </authorList>
    </citation>
    <scope>NUCLEOTIDE SEQUENCE [LARGE SCALE GENOMIC DNA]</scope>
    <source>
        <strain evidence="4 5">DSM 18108</strain>
    </source>
</reference>
<name>A0A1T5P8D6_9BACT</name>
<dbReference type="AlphaFoldDB" id="A0A1T5P8D6"/>
<feature type="chain" id="PRO_5013001896" evidence="3">
    <location>
        <begin position="26"/>
        <end position="621"/>
    </location>
</feature>
<keyword evidence="2" id="KW-0472">Membrane</keyword>
<organism evidence="4 5">
    <name type="scientific">Chitinophaga ginsengisegetis</name>
    <dbReference type="NCBI Taxonomy" id="393003"/>
    <lineage>
        <taxon>Bacteria</taxon>
        <taxon>Pseudomonadati</taxon>
        <taxon>Bacteroidota</taxon>
        <taxon>Chitinophagia</taxon>
        <taxon>Chitinophagales</taxon>
        <taxon>Chitinophagaceae</taxon>
        <taxon>Chitinophaga</taxon>
    </lineage>
</organism>
<dbReference type="Gene3D" id="1.25.40.10">
    <property type="entry name" value="Tetratricopeptide repeat domain"/>
    <property type="match status" value="2"/>
</dbReference>
<protein>
    <submittedName>
        <fullName evidence="4">Tetratricopeptide repeat-containing protein</fullName>
    </submittedName>
</protein>